<reference evidence="2 3" key="1">
    <citation type="journal article" date="2023" name="Sci. Data">
        <title>Genome assembly of the Korean intertidal mud-creeper Batillaria attramentaria.</title>
        <authorList>
            <person name="Patra A.K."/>
            <person name="Ho P.T."/>
            <person name="Jun S."/>
            <person name="Lee S.J."/>
            <person name="Kim Y."/>
            <person name="Won Y.J."/>
        </authorList>
    </citation>
    <scope>NUCLEOTIDE SEQUENCE [LARGE SCALE GENOMIC DNA]</scope>
    <source>
        <strain evidence="2">Wonlab-2016</strain>
    </source>
</reference>
<sequence length="135" mass="14480">MITLKTLMTPFYCSLNGKPVTSSPSNEWSYTTRGAFGRCLSSSPPTEASLATLHGLQFMTGKCRLPENPGENNNAGAGSDCPKTEAEKDARSCVRLEEVVGRKMYGFVFVTAECACEMTVVNCVSGRVQNPCPGV</sequence>
<proteinExistence type="predicted"/>
<protein>
    <submittedName>
        <fullName evidence="2">Uncharacterized protein</fullName>
    </submittedName>
</protein>
<accession>A0ABD0JYA2</accession>
<dbReference type="EMBL" id="JACVVK020000297">
    <property type="protein sequence ID" value="KAK7479685.1"/>
    <property type="molecule type" value="Genomic_DNA"/>
</dbReference>
<feature type="region of interest" description="Disordered" evidence="1">
    <location>
        <begin position="65"/>
        <end position="86"/>
    </location>
</feature>
<dbReference type="AlphaFoldDB" id="A0ABD0JYA2"/>
<keyword evidence="3" id="KW-1185">Reference proteome</keyword>
<evidence type="ECO:0000313" key="3">
    <source>
        <dbReference type="Proteomes" id="UP001519460"/>
    </source>
</evidence>
<name>A0ABD0JYA2_9CAEN</name>
<dbReference type="Proteomes" id="UP001519460">
    <property type="component" value="Unassembled WGS sequence"/>
</dbReference>
<evidence type="ECO:0000256" key="1">
    <source>
        <dbReference type="SAM" id="MobiDB-lite"/>
    </source>
</evidence>
<organism evidence="2 3">
    <name type="scientific">Batillaria attramentaria</name>
    <dbReference type="NCBI Taxonomy" id="370345"/>
    <lineage>
        <taxon>Eukaryota</taxon>
        <taxon>Metazoa</taxon>
        <taxon>Spiralia</taxon>
        <taxon>Lophotrochozoa</taxon>
        <taxon>Mollusca</taxon>
        <taxon>Gastropoda</taxon>
        <taxon>Caenogastropoda</taxon>
        <taxon>Sorbeoconcha</taxon>
        <taxon>Cerithioidea</taxon>
        <taxon>Batillariidae</taxon>
        <taxon>Batillaria</taxon>
    </lineage>
</organism>
<feature type="compositionally biased region" description="Low complexity" evidence="1">
    <location>
        <begin position="66"/>
        <end position="78"/>
    </location>
</feature>
<evidence type="ECO:0000313" key="2">
    <source>
        <dbReference type="EMBL" id="KAK7479685.1"/>
    </source>
</evidence>
<comment type="caution">
    <text evidence="2">The sequence shown here is derived from an EMBL/GenBank/DDBJ whole genome shotgun (WGS) entry which is preliminary data.</text>
</comment>
<gene>
    <name evidence="2" type="ORF">BaRGS_00029061</name>
</gene>